<keyword evidence="1" id="KW-0732">Signal</keyword>
<feature type="chain" id="PRO_5046243458" evidence="1">
    <location>
        <begin position="23"/>
        <end position="96"/>
    </location>
</feature>
<reference evidence="4" key="1">
    <citation type="journal article" date="2019" name="Int. J. Syst. Evol. Microbiol.">
        <title>The Global Catalogue of Microorganisms (GCM) 10K type strain sequencing project: providing services to taxonomists for standard genome sequencing and annotation.</title>
        <authorList>
            <consortium name="The Broad Institute Genomics Platform"/>
            <consortium name="The Broad Institute Genome Sequencing Center for Infectious Disease"/>
            <person name="Wu L."/>
            <person name="Ma J."/>
        </authorList>
    </citation>
    <scope>NUCLEOTIDE SEQUENCE [LARGE SCALE GENOMIC DNA]</scope>
    <source>
        <strain evidence="4">CCUG 61697</strain>
    </source>
</reference>
<comment type="caution">
    <text evidence="3">The sequence shown here is derived from an EMBL/GenBank/DDBJ whole genome shotgun (WGS) entry which is preliminary data.</text>
</comment>
<accession>A0ABW3JDT5</accession>
<evidence type="ECO:0000313" key="4">
    <source>
        <dbReference type="Proteomes" id="UP001597102"/>
    </source>
</evidence>
<protein>
    <submittedName>
        <fullName evidence="3">PepSY domain-containing protein</fullName>
    </submittedName>
</protein>
<gene>
    <name evidence="3" type="ORF">ACFQ2F_14385</name>
</gene>
<evidence type="ECO:0000259" key="2">
    <source>
        <dbReference type="Pfam" id="PF13670"/>
    </source>
</evidence>
<dbReference type="Pfam" id="PF13670">
    <property type="entry name" value="PepSY_2"/>
    <property type="match status" value="1"/>
</dbReference>
<sequence>MRKTAITLAVLGAFAMSTSVMATPAMADPVNRLNVPADKWMSPAELKSNLKDQGYDVREIETDDGAYEVEMTDKDGTRIEAYVHPETGEILKNYDD</sequence>
<feature type="signal peptide" evidence="1">
    <location>
        <begin position="1"/>
        <end position="22"/>
    </location>
</feature>
<name>A0ABW3JDT5_9HYPH</name>
<keyword evidence="4" id="KW-1185">Reference proteome</keyword>
<dbReference type="RefSeq" id="WP_379091225.1">
    <property type="nucleotide sequence ID" value="NZ_JBHTJO010000002.1"/>
</dbReference>
<evidence type="ECO:0000313" key="3">
    <source>
        <dbReference type="EMBL" id="MFD0988285.1"/>
    </source>
</evidence>
<dbReference type="Proteomes" id="UP001597102">
    <property type="component" value="Unassembled WGS sequence"/>
</dbReference>
<dbReference type="EMBL" id="JBHTJO010000002">
    <property type="protein sequence ID" value="MFD0988285.1"/>
    <property type="molecule type" value="Genomic_DNA"/>
</dbReference>
<organism evidence="3 4">
    <name type="scientific">Methyloligella solikamskensis</name>
    <dbReference type="NCBI Taxonomy" id="1177756"/>
    <lineage>
        <taxon>Bacteria</taxon>
        <taxon>Pseudomonadati</taxon>
        <taxon>Pseudomonadota</taxon>
        <taxon>Alphaproteobacteria</taxon>
        <taxon>Hyphomicrobiales</taxon>
        <taxon>Hyphomicrobiaceae</taxon>
        <taxon>Methyloligella</taxon>
    </lineage>
</organism>
<feature type="domain" description="PepSY" evidence="2">
    <location>
        <begin position="13"/>
        <end position="93"/>
    </location>
</feature>
<dbReference type="InterPro" id="IPR025711">
    <property type="entry name" value="PepSY"/>
</dbReference>
<evidence type="ECO:0000256" key="1">
    <source>
        <dbReference type="SAM" id="SignalP"/>
    </source>
</evidence>
<proteinExistence type="predicted"/>